<accession>A0A1H6R774</accession>
<feature type="compositionally biased region" description="Basic and acidic residues" evidence="1">
    <location>
        <begin position="10"/>
        <end position="39"/>
    </location>
</feature>
<proteinExistence type="predicted"/>
<feature type="region of interest" description="Disordered" evidence="1">
    <location>
        <begin position="1"/>
        <end position="120"/>
    </location>
</feature>
<sequence length="168" mass="19590">MYRDQSPAATRRDSDRYRIDRPGDGGRNQCGRDRTRDDPDGPVAVRARHQNARREYADPQRESDTRYRDCRPKSHSRTRGHRDLHSGQRNWDSRIGVSPAPERLGEPARTRQRRQPLDRLLGRPRPWWRALLREPVDWDDRDGVAATAARARARAVDGRIRAPRATDR</sequence>
<organism evidence="2 3">
    <name type="scientific">Halohasta litchfieldiae</name>
    <dbReference type="NCBI Taxonomy" id="1073996"/>
    <lineage>
        <taxon>Archaea</taxon>
        <taxon>Methanobacteriati</taxon>
        <taxon>Methanobacteriota</taxon>
        <taxon>Stenosarchaea group</taxon>
        <taxon>Halobacteria</taxon>
        <taxon>Halobacteriales</taxon>
        <taxon>Haloferacaceae</taxon>
        <taxon>Halohasta</taxon>
    </lineage>
</organism>
<feature type="compositionally biased region" description="Basic and acidic residues" evidence="1">
    <location>
        <begin position="103"/>
        <end position="120"/>
    </location>
</feature>
<keyword evidence="3" id="KW-1185">Reference proteome</keyword>
<evidence type="ECO:0000256" key="1">
    <source>
        <dbReference type="SAM" id="MobiDB-lite"/>
    </source>
</evidence>
<protein>
    <submittedName>
        <fullName evidence="2">Uncharacterized protein</fullName>
    </submittedName>
</protein>
<dbReference type="Proteomes" id="UP000198888">
    <property type="component" value="Unassembled WGS sequence"/>
</dbReference>
<gene>
    <name evidence="2" type="ORF">SAMN05444271_10170</name>
</gene>
<dbReference type="AlphaFoldDB" id="A0A1H6R774"/>
<name>A0A1H6R774_9EURY</name>
<evidence type="ECO:0000313" key="2">
    <source>
        <dbReference type="EMBL" id="SEI47485.1"/>
    </source>
</evidence>
<reference evidence="2 3" key="1">
    <citation type="submission" date="2016-10" db="EMBL/GenBank/DDBJ databases">
        <authorList>
            <person name="de Groot N.N."/>
        </authorList>
    </citation>
    <scope>NUCLEOTIDE SEQUENCE [LARGE SCALE GENOMIC DNA]</scope>
    <source>
        <strain evidence="2 3">DSM 22187</strain>
    </source>
</reference>
<dbReference type="EMBL" id="FNYR01000001">
    <property type="protein sequence ID" value="SEI47485.1"/>
    <property type="molecule type" value="Genomic_DNA"/>
</dbReference>
<evidence type="ECO:0000313" key="3">
    <source>
        <dbReference type="Proteomes" id="UP000198888"/>
    </source>
</evidence>
<feature type="compositionally biased region" description="Basic and acidic residues" evidence="1">
    <location>
        <begin position="52"/>
        <end position="72"/>
    </location>
</feature>